<dbReference type="InterPro" id="IPR050700">
    <property type="entry name" value="YIM1/Zinc_Alcohol_DH_Fams"/>
</dbReference>
<dbReference type="InterPro" id="IPR020843">
    <property type="entry name" value="ER"/>
</dbReference>
<dbReference type="Proteomes" id="UP000242287">
    <property type="component" value="Unassembled WGS sequence"/>
</dbReference>
<dbReference type="STRING" id="703135.A0A2A9NSW8"/>
<dbReference type="Pfam" id="PF08240">
    <property type="entry name" value="ADH_N"/>
    <property type="match status" value="1"/>
</dbReference>
<dbReference type="GO" id="GO:0016491">
    <property type="term" value="F:oxidoreductase activity"/>
    <property type="evidence" value="ECO:0007669"/>
    <property type="project" value="InterPro"/>
</dbReference>
<dbReference type="OrthoDB" id="3509362at2759"/>
<dbReference type="PANTHER" id="PTHR11695">
    <property type="entry name" value="ALCOHOL DEHYDROGENASE RELATED"/>
    <property type="match status" value="1"/>
</dbReference>
<protein>
    <recommendedName>
        <fullName evidence="1">Enoyl reductase (ER) domain-containing protein</fullName>
    </recommendedName>
</protein>
<dbReference type="Gene3D" id="3.40.50.720">
    <property type="entry name" value="NAD(P)-binding Rossmann-like Domain"/>
    <property type="match status" value="1"/>
</dbReference>
<dbReference type="SMART" id="SM00829">
    <property type="entry name" value="PKS_ER"/>
    <property type="match status" value="1"/>
</dbReference>
<reference evidence="2 3" key="1">
    <citation type="submission" date="2014-02" db="EMBL/GenBank/DDBJ databases">
        <title>Transposable element dynamics among asymbiotic and ectomycorrhizal Amanita fungi.</title>
        <authorList>
            <consortium name="DOE Joint Genome Institute"/>
            <person name="Hess J."/>
            <person name="Skrede I."/>
            <person name="Wolfe B."/>
            <person name="LaButti K."/>
            <person name="Ohm R.A."/>
            <person name="Grigoriev I.V."/>
            <person name="Pringle A."/>
        </authorList>
    </citation>
    <scope>NUCLEOTIDE SEQUENCE [LARGE SCALE GENOMIC DNA]</scope>
    <source>
        <strain evidence="2 3">SKay4041</strain>
    </source>
</reference>
<organism evidence="2 3">
    <name type="scientific">Amanita thiersii Skay4041</name>
    <dbReference type="NCBI Taxonomy" id="703135"/>
    <lineage>
        <taxon>Eukaryota</taxon>
        <taxon>Fungi</taxon>
        <taxon>Dikarya</taxon>
        <taxon>Basidiomycota</taxon>
        <taxon>Agaricomycotina</taxon>
        <taxon>Agaricomycetes</taxon>
        <taxon>Agaricomycetidae</taxon>
        <taxon>Agaricales</taxon>
        <taxon>Pluteineae</taxon>
        <taxon>Amanitaceae</taxon>
        <taxon>Amanita</taxon>
    </lineage>
</organism>
<dbReference type="PANTHER" id="PTHR11695:SF294">
    <property type="entry name" value="RETICULON-4-INTERACTING PROTEIN 1, MITOCHONDRIAL"/>
    <property type="match status" value="1"/>
</dbReference>
<dbReference type="SUPFAM" id="SSF51735">
    <property type="entry name" value="NAD(P)-binding Rossmann-fold domains"/>
    <property type="match status" value="1"/>
</dbReference>
<dbReference type="CDD" id="cd08267">
    <property type="entry name" value="MDR1"/>
    <property type="match status" value="1"/>
</dbReference>
<dbReference type="InterPro" id="IPR013154">
    <property type="entry name" value="ADH-like_N"/>
</dbReference>
<dbReference type="AlphaFoldDB" id="A0A2A9NSW8"/>
<accession>A0A2A9NSW8</accession>
<dbReference type="SUPFAM" id="SSF50129">
    <property type="entry name" value="GroES-like"/>
    <property type="match status" value="1"/>
</dbReference>
<keyword evidence="3" id="KW-1185">Reference proteome</keyword>
<dbReference type="GO" id="GO:0005739">
    <property type="term" value="C:mitochondrion"/>
    <property type="evidence" value="ECO:0007669"/>
    <property type="project" value="TreeGrafter"/>
</dbReference>
<dbReference type="Pfam" id="PF13602">
    <property type="entry name" value="ADH_zinc_N_2"/>
    <property type="match status" value="1"/>
</dbReference>
<gene>
    <name evidence="2" type="ORF">AMATHDRAFT_140283</name>
</gene>
<dbReference type="InterPro" id="IPR036291">
    <property type="entry name" value="NAD(P)-bd_dom_sf"/>
</dbReference>
<evidence type="ECO:0000313" key="2">
    <source>
        <dbReference type="EMBL" id="PFH52444.1"/>
    </source>
</evidence>
<dbReference type="EMBL" id="KZ301979">
    <property type="protein sequence ID" value="PFH52444.1"/>
    <property type="molecule type" value="Genomic_DNA"/>
</dbReference>
<evidence type="ECO:0000259" key="1">
    <source>
        <dbReference type="SMART" id="SM00829"/>
    </source>
</evidence>
<dbReference type="InterPro" id="IPR011032">
    <property type="entry name" value="GroES-like_sf"/>
</dbReference>
<sequence length="353" mass="38088">MSDLPELQQAWLVIRRGSPSDALSFRTDWPVPTKLKPGEVLVKVQAAALNPVGYKLMKWLPNLPGIGRPLVAEHDLAGVIVDGNGTEFKPGDQVFGFVSVELSMATSQGALAQYIRLPADHLALRPSNISAIEASGITLAAQTAHQALFDIGKLETGQTIFINGGSSAVGAFAIQLAKAAGARVFTTASGRNEQFVRKLGADEFIDYTQVSLPQYLAENPPSPKFHLILDAVALVDPSLYTHSSSYLQPNGIFISTGPTPPSLSFSNVRKIMRTLGAMIIPSWLGGVGRRYSIVMLKNSHDRLLALRKALEEGQLKPVVDSVHDFCDVLKAYDRMMSSRATGKIVVKVDEGVE</sequence>
<feature type="domain" description="Enoyl reductase (ER)" evidence="1">
    <location>
        <begin position="18"/>
        <end position="346"/>
    </location>
</feature>
<dbReference type="Gene3D" id="3.90.180.10">
    <property type="entry name" value="Medium-chain alcohol dehydrogenases, catalytic domain"/>
    <property type="match status" value="1"/>
</dbReference>
<proteinExistence type="predicted"/>
<name>A0A2A9NSW8_9AGAR</name>
<evidence type="ECO:0000313" key="3">
    <source>
        <dbReference type="Proteomes" id="UP000242287"/>
    </source>
</evidence>